<dbReference type="Gene3D" id="3.30.70.270">
    <property type="match status" value="1"/>
</dbReference>
<evidence type="ECO:0008006" key="3">
    <source>
        <dbReference type="Google" id="ProtNLM"/>
    </source>
</evidence>
<comment type="caution">
    <text evidence="1">The sequence shown here is derived from an EMBL/GenBank/DDBJ whole genome shotgun (WGS) entry which is preliminary data.</text>
</comment>
<dbReference type="InterPro" id="IPR043128">
    <property type="entry name" value="Rev_trsase/Diguanyl_cyclase"/>
</dbReference>
<dbReference type="AlphaFoldDB" id="A0A9W7YB33"/>
<dbReference type="EMBL" id="JANBOI010000934">
    <property type="protein sequence ID" value="KAJ1727950.1"/>
    <property type="molecule type" value="Genomic_DNA"/>
</dbReference>
<dbReference type="Proteomes" id="UP001143981">
    <property type="component" value="Unassembled WGS sequence"/>
</dbReference>
<evidence type="ECO:0000313" key="2">
    <source>
        <dbReference type="Proteomes" id="UP001143981"/>
    </source>
</evidence>
<protein>
    <recommendedName>
        <fullName evidence="3">Reverse transcriptase domain-containing protein</fullName>
    </recommendedName>
</protein>
<organism evidence="1 2">
    <name type="scientific">Coemansia biformis</name>
    <dbReference type="NCBI Taxonomy" id="1286918"/>
    <lineage>
        <taxon>Eukaryota</taxon>
        <taxon>Fungi</taxon>
        <taxon>Fungi incertae sedis</taxon>
        <taxon>Zoopagomycota</taxon>
        <taxon>Kickxellomycotina</taxon>
        <taxon>Kickxellomycetes</taxon>
        <taxon>Kickxellales</taxon>
        <taxon>Kickxellaceae</taxon>
        <taxon>Coemansia</taxon>
    </lineage>
</organism>
<reference evidence="1" key="1">
    <citation type="submission" date="2022-07" db="EMBL/GenBank/DDBJ databases">
        <title>Phylogenomic reconstructions and comparative analyses of Kickxellomycotina fungi.</title>
        <authorList>
            <person name="Reynolds N.K."/>
            <person name="Stajich J.E."/>
            <person name="Barry K."/>
            <person name="Grigoriev I.V."/>
            <person name="Crous P."/>
            <person name="Smith M.E."/>
        </authorList>
    </citation>
    <scope>NUCLEOTIDE SEQUENCE</scope>
    <source>
        <strain evidence="1">BCRC 34381</strain>
    </source>
</reference>
<proteinExistence type="predicted"/>
<keyword evidence="2" id="KW-1185">Reference proteome</keyword>
<gene>
    <name evidence="1" type="ORF">LPJ61_004309</name>
</gene>
<evidence type="ECO:0000313" key="1">
    <source>
        <dbReference type="EMBL" id="KAJ1727950.1"/>
    </source>
</evidence>
<sequence length="362" mass="39761">MASFFMQLRLAADVANFWVYDGACYGKLRTRRMVQGNSKSPAIAQAFLTFILGTAESLHSKLLVYIDNVYLKDMAGDEAAHIIDVSIMLCCLAAANITVNMRKLLWCATSGMEVLGHSWSADHSWALFDHCITTLQGMDFPAMVSSIRRLCSGINSISEHIPWLQALLAPFYEATGKVRLTKVDQDALRQPWAALQQALLDIAAALQAQTDALQKSDACVAQLAMLVEELPDTAALIACLEALETHGPQFEGTELLNPATTWCDDAASAIRLLAQGCDSSLVAKLLLKLLTGRAKSQFPTANHKHCVLRAVDTGALWHNIEVANRPEHLHWVFDTLPTATNLYAHTFAKVLYELNVGIFSMM</sequence>
<dbReference type="InterPro" id="IPR043502">
    <property type="entry name" value="DNA/RNA_pol_sf"/>
</dbReference>
<accession>A0A9W7YB33</accession>
<dbReference type="OrthoDB" id="8057740at2759"/>
<dbReference type="SUPFAM" id="SSF56672">
    <property type="entry name" value="DNA/RNA polymerases"/>
    <property type="match status" value="1"/>
</dbReference>
<name>A0A9W7YB33_9FUNG</name>